<comment type="caution">
    <text evidence="1">The sequence shown here is derived from an EMBL/GenBank/DDBJ whole genome shotgun (WGS) entry which is preliminary data.</text>
</comment>
<dbReference type="RefSeq" id="WP_215372947.1">
    <property type="nucleotide sequence ID" value="NZ_JAGTIS010000003.1"/>
</dbReference>
<organism evidence="1 2">
    <name type="scientific">Metapseudomonas boanensis</name>
    <dbReference type="NCBI Taxonomy" id="2822138"/>
    <lineage>
        <taxon>Bacteria</taxon>
        <taxon>Pseudomonadati</taxon>
        <taxon>Pseudomonadota</taxon>
        <taxon>Gammaproteobacteria</taxon>
        <taxon>Pseudomonadales</taxon>
        <taxon>Pseudomonadaceae</taxon>
        <taxon>Metapseudomonas</taxon>
    </lineage>
</organism>
<dbReference type="Proteomes" id="UP001519667">
    <property type="component" value="Unassembled WGS sequence"/>
</dbReference>
<reference evidence="1 2" key="1">
    <citation type="submission" date="2021-04" db="EMBL/GenBank/DDBJ databases">
        <title>Pseudomonas boanensis sp. nov., a bacterium isolated from river water used for household purposes in Boane District, Mozambique.</title>
        <authorList>
            <person name="Nicklasson M."/>
            <person name="Martin-Rodriguez A.J."/>
            <person name="Thorell K."/>
            <person name="Neves L."/>
            <person name="Mussagy A."/>
            <person name="Rydberg H.A."/>
            <person name="Hernroth B."/>
            <person name="Svensson-Stadler L."/>
            <person name="Sjoling A."/>
        </authorList>
    </citation>
    <scope>NUCLEOTIDE SEQUENCE [LARGE SCALE GENOMIC DNA]</scope>
    <source>
        <strain evidence="1 2">DB1</strain>
    </source>
</reference>
<sequence>MSKNVKLFNAQAVKLLDKLYENFPFPLSIGADGLITRPAAPNVPEMFGWFVREKYFRSANDLSTDERSQACEKFKEIISDGHSVQSMLDWKEKIEQLTVDREAFDRDRELLVYTICFLNSEGHVRILKDKKSFNSVDFDDRLIFESLECLKLTLTSKGFAQLSKTVANGKIANSQSETIAEMISEAAKEASGKAASSLSEEAYGWAKLAFGAFLSAGSL</sequence>
<dbReference type="EMBL" id="JAGTIS010000003">
    <property type="protein sequence ID" value="MBT8766304.1"/>
    <property type="molecule type" value="Genomic_DNA"/>
</dbReference>
<accession>A0ABS5XF51</accession>
<evidence type="ECO:0000313" key="2">
    <source>
        <dbReference type="Proteomes" id="UP001519667"/>
    </source>
</evidence>
<evidence type="ECO:0000313" key="1">
    <source>
        <dbReference type="EMBL" id="MBT8766304.1"/>
    </source>
</evidence>
<keyword evidence="2" id="KW-1185">Reference proteome</keyword>
<gene>
    <name evidence="1" type="ORF">J7302_09185</name>
</gene>
<protein>
    <submittedName>
        <fullName evidence="1">Uncharacterized protein</fullName>
    </submittedName>
</protein>
<proteinExistence type="predicted"/>
<name>A0ABS5XF51_9GAMM</name>